<dbReference type="GO" id="GO:0016020">
    <property type="term" value="C:membrane"/>
    <property type="evidence" value="ECO:0007669"/>
    <property type="project" value="UniProtKB-SubCell"/>
</dbReference>
<feature type="transmembrane region" description="Helical" evidence="5">
    <location>
        <begin position="15"/>
        <end position="35"/>
    </location>
</feature>
<dbReference type="HOGENOM" id="CLU_055068_5_1_0"/>
<dbReference type="eggNOG" id="COG0705">
    <property type="taxonomic scope" value="Bacteria"/>
</dbReference>
<feature type="transmembrane region" description="Helical" evidence="5">
    <location>
        <begin position="99"/>
        <end position="119"/>
    </location>
</feature>
<dbReference type="STRING" id="526227.Mesil_0400"/>
<dbReference type="GO" id="GO:0004252">
    <property type="term" value="F:serine-type endopeptidase activity"/>
    <property type="evidence" value="ECO:0007669"/>
    <property type="project" value="InterPro"/>
</dbReference>
<protein>
    <submittedName>
        <fullName evidence="7">Rhomboid family protein</fullName>
    </submittedName>
</protein>
<feature type="transmembrane region" description="Helical" evidence="5">
    <location>
        <begin position="125"/>
        <end position="144"/>
    </location>
</feature>
<dbReference type="InterPro" id="IPR022764">
    <property type="entry name" value="Peptidase_S54_rhomboid_dom"/>
</dbReference>
<feature type="transmembrane region" description="Helical" evidence="5">
    <location>
        <begin position="151"/>
        <end position="171"/>
    </location>
</feature>
<dbReference type="InterPro" id="IPR050925">
    <property type="entry name" value="Rhomboid_protease_S54"/>
</dbReference>
<dbReference type="EMBL" id="CP002042">
    <property type="protein sequence ID" value="ADH62340.1"/>
    <property type="molecule type" value="Genomic_DNA"/>
</dbReference>
<dbReference type="RefSeq" id="WP_013156946.1">
    <property type="nucleotide sequence ID" value="NC_014212.1"/>
</dbReference>
<evidence type="ECO:0000256" key="2">
    <source>
        <dbReference type="ARBA" id="ARBA00022692"/>
    </source>
</evidence>
<dbReference type="Proteomes" id="UP000001916">
    <property type="component" value="Chromosome"/>
</dbReference>
<evidence type="ECO:0000313" key="8">
    <source>
        <dbReference type="Proteomes" id="UP000001916"/>
    </source>
</evidence>
<dbReference type="SUPFAM" id="SSF144091">
    <property type="entry name" value="Rhomboid-like"/>
    <property type="match status" value="1"/>
</dbReference>
<evidence type="ECO:0000256" key="3">
    <source>
        <dbReference type="ARBA" id="ARBA00022989"/>
    </source>
</evidence>
<dbReference type="Gene3D" id="1.20.1540.10">
    <property type="entry name" value="Rhomboid-like"/>
    <property type="match status" value="1"/>
</dbReference>
<keyword evidence="4 5" id="KW-0472">Membrane</keyword>
<comment type="subcellular location">
    <subcellularLocation>
        <location evidence="1">Membrane</location>
        <topology evidence="1">Multi-pass membrane protein</topology>
    </subcellularLocation>
</comment>
<gene>
    <name evidence="7" type="ordered locus">Mesil_0400</name>
</gene>
<dbReference type="OrthoDB" id="9813074at2"/>
<evidence type="ECO:0000259" key="6">
    <source>
        <dbReference type="Pfam" id="PF01694"/>
    </source>
</evidence>
<sequence length="211" mass="23678">MFPLYDINRSRRTPYVVRLLVLANLAVFVWQFFFFPDPDQAILQYGFIPSRFWADPTSEWPRIFSSMFMHGGLAHILGNMWFLWVFGDNIEDQLGHFRFLVFYLLGGVAAALAQGLVFASTDVPMVGASGAISAVLGAYIVLFPRATVLSLVGWIPLPVPAFIYLGYWALIQLLQSFAGVEGIAFWAHIGGFIFGTVLVRAFALPQVSRRY</sequence>
<keyword evidence="2 5" id="KW-0812">Transmembrane</keyword>
<dbReference type="InterPro" id="IPR035952">
    <property type="entry name" value="Rhomboid-like_sf"/>
</dbReference>
<evidence type="ECO:0000256" key="1">
    <source>
        <dbReference type="ARBA" id="ARBA00004141"/>
    </source>
</evidence>
<feature type="transmembrane region" description="Helical" evidence="5">
    <location>
        <begin position="183"/>
        <end position="203"/>
    </location>
</feature>
<dbReference type="PANTHER" id="PTHR43731">
    <property type="entry name" value="RHOMBOID PROTEASE"/>
    <property type="match status" value="1"/>
</dbReference>
<organism evidence="7 8">
    <name type="scientific">Allomeiothermus silvanus (strain ATCC 700542 / DSM 9946 / NBRC 106475 / NCIMB 13440 / VI-R2)</name>
    <name type="common">Thermus silvanus</name>
    <dbReference type="NCBI Taxonomy" id="526227"/>
    <lineage>
        <taxon>Bacteria</taxon>
        <taxon>Thermotogati</taxon>
        <taxon>Deinococcota</taxon>
        <taxon>Deinococci</taxon>
        <taxon>Thermales</taxon>
        <taxon>Thermaceae</taxon>
        <taxon>Allomeiothermus</taxon>
    </lineage>
</organism>
<proteinExistence type="predicted"/>
<dbReference type="AlphaFoldDB" id="D7BI66"/>
<evidence type="ECO:0000256" key="4">
    <source>
        <dbReference type="ARBA" id="ARBA00023136"/>
    </source>
</evidence>
<evidence type="ECO:0000256" key="5">
    <source>
        <dbReference type="SAM" id="Phobius"/>
    </source>
</evidence>
<keyword evidence="8" id="KW-1185">Reference proteome</keyword>
<dbReference type="FunFam" id="1.20.1540.10:FF:000027">
    <property type="entry name" value="Rhomboid family intramembrane serine protease"/>
    <property type="match status" value="1"/>
</dbReference>
<dbReference type="KEGG" id="msv:Mesil_0400"/>
<feature type="domain" description="Peptidase S54 rhomboid" evidence="6">
    <location>
        <begin position="58"/>
        <end position="199"/>
    </location>
</feature>
<reference evidence="7 8" key="1">
    <citation type="journal article" date="2010" name="Stand. Genomic Sci.">
        <title>Complete genome sequence of Meiothermus silvanus type strain (VI-R2).</title>
        <authorList>
            <person name="Sikorski J."/>
            <person name="Tindall B.J."/>
            <person name="Lowry S."/>
            <person name="Lucas S."/>
            <person name="Nolan M."/>
            <person name="Copeland A."/>
            <person name="Glavina Del Rio T."/>
            <person name="Tice H."/>
            <person name="Cheng J.F."/>
            <person name="Han C."/>
            <person name="Pitluck S."/>
            <person name="Liolios K."/>
            <person name="Ivanova N."/>
            <person name="Mavromatis K."/>
            <person name="Mikhailova N."/>
            <person name="Pati A."/>
            <person name="Goodwin L."/>
            <person name="Chen A."/>
            <person name="Palaniappan K."/>
            <person name="Land M."/>
            <person name="Hauser L."/>
            <person name="Chang Y.J."/>
            <person name="Jeffries C.D."/>
            <person name="Rohde M."/>
            <person name="Goker M."/>
            <person name="Woyke T."/>
            <person name="Bristow J."/>
            <person name="Eisen J.A."/>
            <person name="Markowitz V."/>
            <person name="Hugenholtz P."/>
            <person name="Kyrpides N.C."/>
            <person name="Klenk H.P."/>
            <person name="Lapidus A."/>
        </authorList>
    </citation>
    <scope>NUCLEOTIDE SEQUENCE [LARGE SCALE GENOMIC DNA]</scope>
    <source>
        <strain evidence="8">ATCC 700542 / DSM 9946 / VI-R2</strain>
    </source>
</reference>
<dbReference type="PANTHER" id="PTHR43731:SF26">
    <property type="entry name" value="RHOMBOID-LIKE PROTEIN 10, CHLOROPLASTIC"/>
    <property type="match status" value="1"/>
</dbReference>
<evidence type="ECO:0000313" key="7">
    <source>
        <dbReference type="EMBL" id="ADH62340.1"/>
    </source>
</evidence>
<feature type="transmembrane region" description="Helical" evidence="5">
    <location>
        <begin position="67"/>
        <end position="87"/>
    </location>
</feature>
<keyword evidence="3 5" id="KW-1133">Transmembrane helix</keyword>
<dbReference type="MEROPS" id="S54.027"/>
<name>D7BI66_ALLS1</name>
<accession>D7BI66</accession>
<dbReference type="Pfam" id="PF01694">
    <property type="entry name" value="Rhomboid"/>
    <property type="match status" value="1"/>
</dbReference>